<name>A0ABS8UQE3_DATST</name>
<gene>
    <name evidence="1" type="ORF">HAX54_018822</name>
</gene>
<keyword evidence="2" id="KW-1185">Reference proteome</keyword>
<proteinExistence type="predicted"/>
<dbReference type="Proteomes" id="UP000823775">
    <property type="component" value="Unassembled WGS sequence"/>
</dbReference>
<accession>A0ABS8UQE3</accession>
<comment type="caution">
    <text evidence="1">The sequence shown here is derived from an EMBL/GenBank/DDBJ whole genome shotgun (WGS) entry which is preliminary data.</text>
</comment>
<evidence type="ECO:0000313" key="2">
    <source>
        <dbReference type="Proteomes" id="UP000823775"/>
    </source>
</evidence>
<evidence type="ECO:0000313" key="1">
    <source>
        <dbReference type="EMBL" id="MCD9560299.1"/>
    </source>
</evidence>
<organism evidence="1 2">
    <name type="scientific">Datura stramonium</name>
    <name type="common">Jimsonweed</name>
    <name type="synonym">Common thornapple</name>
    <dbReference type="NCBI Taxonomy" id="4076"/>
    <lineage>
        <taxon>Eukaryota</taxon>
        <taxon>Viridiplantae</taxon>
        <taxon>Streptophyta</taxon>
        <taxon>Embryophyta</taxon>
        <taxon>Tracheophyta</taxon>
        <taxon>Spermatophyta</taxon>
        <taxon>Magnoliopsida</taxon>
        <taxon>eudicotyledons</taxon>
        <taxon>Gunneridae</taxon>
        <taxon>Pentapetalae</taxon>
        <taxon>asterids</taxon>
        <taxon>lamiids</taxon>
        <taxon>Solanales</taxon>
        <taxon>Solanaceae</taxon>
        <taxon>Solanoideae</taxon>
        <taxon>Datureae</taxon>
        <taxon>Datura</taxon>
    </lineage>
</organism>
<protein>
    <submittedName>
        <fullName evidence="1">Uncharacterized protein</fullName>
    </submittedName>
</protein>
<sequence>METSPPVEVRDTEQGLCTGVLDMKLDLHREVRDAEEATQAKNLEKCGSTRPEEPRKRCGFFKLMSKEQEWFKRHQRRMLECHNNHQGDMDSDGSWSKKLRMSGVIEEQLQQLNIDYPLSEHSRSLCRDGPEFEDPFYDDDATNDEKAQVDSNLESMVMMERIQR</sequence>
<dbReference type="EMBL" id="JACEIK010002297">
    <property type="protein sequence ID" value="MCD9560299.1"/>
    <property type="molecule type" value="Genomic_DNA"/>
</dbReference>
<reference evidence="1 2" key="1">
    <citation type="journal article" date="2021" name="BMC Genomics">
        <title>Datura genome reveals duplications of psychoactive alkaloid biosynthetic genes and high mutation rate following tissue culture.</title>
        <authorList>
            <person name="Rajewski A."/>
            <person name="Carter-House D."/>
            <person name="Stajich J."/>
            <person name="Litt A."/>
        </authorList>
    </citation>
    <scope>NUCLEOTIDE SEQUENCE [LARGE SCALE GENOMIC DNA]</scope>
    <source>
        <strain evidence="1">AR-01</strain>
    </source>
</reference>